<keyword evidence="2" id="KW-1185">Reference proteome</keyword>
<reference evidence="1" key="1">
    <citation type="submission" date="2021-03" db="EMBL/GenBank/DDBJ databases">
        <title>Chromosome level genome of the anhydrobiotic midge Polypedilum vanderplanki.</title>
        <authorList>
            <person name="Yoshida Y."/>
            <person name="Kikawada T."/>
            <person name="Gusev O."/>
        </authorList>
    </citation>
    <scope>NUCLEOTIDE SEQUENCE</scope>
    <source>
        <strain evidence="1">NIAS01</strain>
        <tissue evidence="1">Whole body or cell culture</tissue>
    </source>
</reference>
<dbReference type="InterPro" id="IPR019374">
    <property type="entry name" value="Ribosomal_mS22"/>
</dbReference>
<organism evidence="1 2">
    <name type="scientific">Polypedilum vanderplanki</name>
    <name type="common">Sleeping chironomid midge</name>
    <dbReference type="NCBI Taxonomy" id="319348"/>
    <lineage>
        <taxon>Eukaryota</taxon>
        <taxon>Metazoa</taxon>
        <taxon>Ecdysozoa</taxon>
        <taxon>Arthropoda</taxon>
        <taxon>Hexapoda</taxon>
        <taxon>Insecta</taxon>
        <taxon>Pterygota</taxon>
        <taxon>Neoptera</taxon>
        <taxon>Endopterygota</taxon>
        <taxon>Diptera</taxon>
        <taxon>Nematocera</taxon>
        <taxon>Chironomoidea</taxon>
        <taxon>Chironomidae</taxon>
        <taxon>Chironominae</taxon>
        <taxon>Polypedilum</taxon>
        <taxon>Polypedilum</taxon>
    </lineage>
</organism>
<dbReference type="GO" id="GO:0005763">
    <property type="term" value="C:mitochondrial small ribosomal subunit"/>
    <property type="evidence" value="ECO:0007669"/>
    <property type="project" value="TreeGrafter"/>
</dbReference>
<dbReference type="Pfam" id="PF10245">
    <property type="entry name" value="MRP-S22"/>
    <property type="match status" value="1"/>
</dbReference>
<evidence type="ECO:0008006" key="3">
    <source>
        <dbReference type="Google" id="ProtNLM"/>
    </source>
</evidence>
<dbReference type="Proteomes" id="UP001107558">
    <property type="component" value="Chromosome 2"/>
</dbReference>
<protein>
    <recommendedName>
        <fullName evidence="3">28S ribosomal protein S22, mitochondrial</fullName>
    </recommendedName>
</protein>
<dbReference type="AlphaFoldDB" id="A0A9J6C1K3"/>
<name>A0A9J6C1K3_POLVA</name>
<evidence type="ECO:0000313" key="2">
    <source>
        <dbReference type="Proteomes" id="UP001107558"/>
    </source>
</evidence>
<comment type="caution">
    <text evidence="1">The sequence shown here is derived from an EMBL/GenBank/DDBJ whole genome shotgun (WGS) entry which is preliminary data.</text>
</comment>
<dbReference type="GO" id="GO:0003735">
    <property type="term" value="F:structural constituent of ribosome"/>
    <property type="evidence" value="ECO:0007669"/>
    <property type="project" value="TreeGrafter"/>
</dbReference>
<proteinExistence type="predicted"/>
<dbReference type="OrthoDB" id="10052321at2759"/>
<dbReference type="PANTHER" id="PTHR13071:SF4">
    <property type="entry name" value="SMALL RIBOSOMAL SUBUNIT PROTEIN MS22"/>
    <property type="match status" value="1"/>
</dbReference>
<dbReference type="PANTHER" id="PTHR13071">
    <property type="entry name" value="MITOCHONDRIAL 28S RIBOSOMAL PROTEIN S22"/>
    <property type="match status" value="1"/>
</dbReference>
<sequence>MEKYLKRITTLARYSTRSNFLSYEKDPAPHFFNTEIQKLLSSITTLDVQKIFRKRTVNDNHVSYKFLTDKQLEDEVRNRFKDAEKALQMPPVLKVMNDQPKTISNDVALTSFSKHSYVFTDVTFGLKNRDRSIVVREPNGELKEASYDIKKRAWQIYFPLNDRSFREPKIFEEENFKRLLEEGQYQFLLDRACLQYEPDEQKYHDITSRIYLHIDEHLKFESLRSTRHFGPMAFFFAWHKMIDNLLLDMIRNDYLKNAVELICLFYKLNNHNEKVENILTICAKSDNLESRIQNIINDLLKKNQIVKQIDKTDEELRNDEEYLEFIQSYIDKYCLKKPQLELTLNTYREWHNELKNIQLKYTVG</sequence>
<accession>A0A9J6C1K3</accession>
<evidence type="ECO:0000313" key="1">
    <source>
        <dbReference type="EMBL" id="KAG5675927.1"/>
    </source>
</evidence>
<dbReference type="EMBL" id="JADBJN010000002">
    <property type="protein sequence ID" value="KAG5675927.1"/>
    <property type="molecule type" value="Genomic_DNA"/>
</dbReference>
<gene>
    <name evidence="1" type="ORF">PVAND_005784</name>
</gene>